<name>A0A6V8L3S4_9ACTN</name>
<keyword evidence="1" id="KW-0479">Metal-binding</keyword>
<gene>
    <name evidence="5" type="ORF">Prum_009970</name>
</gene>
<dbReference type="InterPro" id="IPR002355">
    <property type="entry name" value="Cu_oxidase_Cu_BS"/>
</dbReference>
<dbReference type="InterPro" id="IPR008972">
    <property type="entry name" value="Cupredoxin"/>
</dbReference>
<evidence type="ECO:0000256" key="2">
    <source>
        <dbReference type="ARBA" id="ARBA00023002"/>
    </source>
</evidence>
<evidence type="ECO:0000259" key="3">
    <source>
        <dbReference type="Pfam" id="PF07731"/>
    </source>
</evidence>
<dbReference type="RefSeq" id="WP_173074281.1">
    <property type="nucleotide sequence ID" value="NZ_BAABJB010000076.1"/>
</dbReference>
<dbReference type="Proteomes" id="UP000482960">
    <property type="component" value="Unassembled WGS sequence"/>
</dbReference>
<dbReference type="GO" id="GO:0030288">
    <property type="term" value="C:outer membrane-bounded periplasmic space"/>
    <property type="evidence" value="ECO:0007669"/>
    <property type="project" value="TreeGrafter"/>
</dbReference>
<reference evidence="5 6" key="1">
    <citation type="submission" date="2020-03" db="EMBL/GenBank/DDBJ databases">
        <title>Whole genome shotgun sequence of Phytohabitans rumicis NBRC 108638.</title>
        <authorList>
            <person name="Komaki H."/>
            <person name="Tamura T."/>
        </authorList>
    </citation>
    <scope>NUCLEOTIDE SEQUENCE [LARGE SCALE GENOMIC DNA]</scope>
    <source>
        <strain evidence="5 6">NBRC 108638</strain>
    </source>
</reference>
<evidence type="ECO:0000256" key="1">
    <source>
        <dbReference type="ARBA" id="ARBA00022723"/>
    </source>
</evidence>
<dbReference type="SUPFAM" id="SSF49503">
    <property type="entry name" value="Cupredoxins"/>
    <property type="match status" value="3"/>
</dbReference>
<comment type="caution">
    <text evidence="5">The sequence shown here is derived from an EMBL/GenBank/DDBJ whole genome shotgun (WGS) entry which is preliminary data.</text>
</comment>
<dbReference type="GO" id="GO:0016491">
    <property type="term" value="F:oxidoreductase activity"/>
    <property type="evidence" value="ECO:0007669"/>
    <property type="project" value="UniProtKB-KW"/>
</dbReference>
<dbReference type="Gene3D" id="2.60.40.420">
    <property type="entry name" value="Cupredoxins - blue copper proteins"/>
    <property type="match status" value="3"/>
</dbReference>
<feature type="domain" description="Plastocyanin-like" evidence="3">
    <location>
        <begin position="344"/>
        <end position="454"/>
    </location>
</feature>
<sequence>MTAVALVGGTLPVPPLLQPTLDKDVLVFPLQMATGSTEVLPGVASPTAGFNGAFLGPTMRILERQKVRFSVTNNLAEETTVHWHGLHIAPSMDGGPQNIIAAGTTWSPQFTVKQSQSCTLWYHPHGLGTTARQVSLGLAGMIIVDSPSPASASLPRDYGRDDFPLIMQSTAVLADGSLAQNNGGFTAAGSTLQLLVNGASATAATPTLSVDRGRVRLRLLNASLVDTITVARADGAAVTQVASDAGLLAAPLSVTSVRLVHGERAEILLDLTTGTTVTLQATVQNAVNAVRYTVPLVAVSTTSPPGPLLPPLPPTLNVITPLATTNALTRTLTLNNNGAIQMINGIAGTSITTLHDNMIMTGLNDIEVWDVVNATAALHHSFHLHDVPYQVISINGVAASGVNLGWKDTIEVPPGATVKIAMQFTDFTDTEYMYMLHCHNLVHEDAGMMLGLMVN</sequence>
<evidence type="ECO:0000313" key="5">
    <source>
        <dbReference type="EMBL" id="GFJ87355.1"/>
    </source>
</evidence>
<dbReference type="PANTHER" id="PTHR11709:SF2">
    <property type="entry name" value="MULTICOPPER OXIDASE LPR1"/>
    <property type="match status" value="1"/>
</dbReference>
<dbReference type="InterPro" id="IPR011706">
    <property type="entry name" value="Cu-oxidase_C"/>
</dbReference>
<dbReference type="InterPro" id="IPR045087">
    <property type="entry name" value="Cu-oxidase_fam"/>
</dbReference>
<organism evidence="5 6">
    <name type="scientific">Phytohabitans rumicis</name>
    <dbReference type="NCBI Taxonomy" id="1076125"/>
    <lineage>
        <taxon>Bacteria</taxon>
        <taxon>Bacillati</taxon>
        <taxon>Actinomycetota</taxon>
        <taxon>Actinomycetes</taxon>
        <taxon>Micromonosporales</taxon>
        <taxon>Micromonosporaceae</taxon>
    </lineage>
</organism>
<accession>A0A6V8L3S4</accession>
<proteinExistence type="predicted"/>
<dbReference type="AlphaFoldDB" id="A0A6V8L3S4"/>
<dbReference type="InterPro" id="IPR011707">
    <property type="entry name" value="Cu-oxidase-like_N"/>
</dbReference>
<dbReference type="PROSITE" id="PS00080">
    <property type="entry name" value="MULTICOPPER_OXIDASE2"/>
    <property type="match status" value="1"/>
</dbReference>
<keyword evidence="2" id="KW-0560">Oxidoreductase</keyword>
<protein>
    <submittedName>
        <fullName evidence="5">Multicopper oxidase</fullName>
    </submittedName>
</protein>
<reference evidence="5 6" key="2">
    <citation type="submission" date="2020-03" db="EMBL/GenBank/DDBJ databases">
        <authorList>
            <person name="Ichikawa N."/>
            <person name="Kimura A."/>
            <person name="Kitahashi Y."/>
            <person name="Uohara A."/>
        </authorList>
    </citation>
    <scope>NUCLEOTIDE SEQUENCE [LARGE SCALE GENOMIC DNA]</scope>
    <source>
        <strain evidence="5 6">NBRC 108638</strain>
    </source>
</reference>
<dbReference type="PANTHER" id="PTHR11709">
    <property type="entry name" value="MULTI-COPPER OXIDASE"/>
    <property type="match status" value="1"/>
</dbReference>
<keyword evidence="6" id="KW-1185">Reference proteome</keyword>
<dbReference type="GO" id="GO:0005507">
    <property type="term" value="F:copper ion binding"/>
    <property type="evidence" value="ECO:0007669"/>
    <property type="project" value="InterPro"/>
</dbReference>
<evidence type="ECO:0000259" key="4">
    <source>
        <dbReference type="Pfam" id="PF07732"/>
    </source>
</evidence>
<feature type="domain" description="Plastocyanin-like" evidence="4">
    <location>
        <begin position="35"/>
        <end position="147"/>
    </location>
</feature>
<dbReference type="EMBL" id="BLPG01000001">
    <property type="protein sequence ID" value="GFJ87355.1"/>
    <property type="molecule type" value="Genomic_DNA"/>
</dbReference>
<evidence type="ECO:0000313" key="6">
    <source>
        <dbReference type="Proteomes" id="UP000482960"/>
    </source>
</evidence>
<dbReference type="Pfam" id="PF07732">
    <property type="entry name" value="Cu-oxidase_3"/>
    <property type="match status" value="1"/>
</dbReference>
<dbReference type="Pfam" id="PF07731">
    <property type="entry name" value="Cu-oxidase_2"/>
    <property type="match status" value="1"/>
</dbReference>